<keyword evidence="1" id="KW-0812">Transmembrane</keyword>
<evidence type="ECO:0000313" key="4">
    <source>
        <dbReference type="Proteomes" id="UP000176355"/>
    </source>
</evidence>
<dbReference type="PANTHER" id="PTHR42709:SF2">
    <property type="entry name" value="INNER MEMBRANE PROTEIN YOHD"/>
    <property type="match status" value="1"/>
</dbReference>
<sequence>MLEYFIVKYGYFALFAGSLLEGELVLIVAGFLAHLGLFNWPWVVAVALVGTIVSDQFYFYLGRKRGRQFLEKRPKWQLRLEKTQTLLDKHQNLILVGFRFLYQFRAIIPFAFGLSPMRTEKFLIWNIAGALAWTVLWTGGGYFFGNTLAALFTDFKRFQTEAVYGIIILALLIWLIYFLWKKLKFKKHV</sequence>
<keyword evidence="1" id="KW-0472">Membrane</keyword>
<evidence type="ECO:0000256" key="1">
    <source>
        <dbReference type="SAM" id="Phobius"/>
    </source>
</evidence>
<comment type="caution">
    <text evidence="3">The sequence shown here is derived from an EMBL/GenBank/DDBJ whole genome shotgun (WGS) entry which is preliminary data.</text>
</comment>
<dbReference type="STRING" id="1802333.A3G03_02575"/>
<evidence type="ECO:0000259" key="2">
    <source>
        <dbReference type="Pfam" id="PF09335"/>
    </source>
</evidence>
<protein>
    <recommendedName>
        <fullName evidence="2">VTT domain-containing protein</fullName>
    </recommendedName>
</protein>
<feature type="domain" description="VTT" evidence="2">
    <location>
        <begin position="22"/>
        <end position="142"/>
    </location>
</feature>
<dbReference type="InterPro" id="IPR051311">
    <property type="entry name" value="DedA_domain"/>
</dbReference>
<accession>A0A1G2P615</accession>
<reference evidence="3 4" key="1">
    <citation type="journal article" date="2016" name="Nat. Commun.">
        <title>Thousands of microbial genomes shed light on interconnected biogeochemical processes in an aquifer system.</title>
        <authorList>
            <person name="Anantharaman K."/>
            <person name="Brown C.T."/>
            <person name="Hug L.A."/>
            <person name="Sharon I."/>
            <person name="Castelle C.J."/>
            <person name="Probst A.J."/>
            <person name="Thomas B.C."/>
            <person name="Singh A."/>
            <person name="Wilkins M.J."/>
            <person name="Karaoz U."/>
            <person name="Brodie E.L."/>
            <person name="Williams K.H."/>
            <person name="Hubbard S.S."/>
            <person name="Banfield J.F."/>
        </authorList>
    </citation>
    <scope>NUCLEOTIDE SEQUENCE [LARGE SCALE GENOMIC DNA]</scope>
</reference>
<dbReference type="InterPro" id="IPR032816">
    <property type="entry name" value="VTT_dom"/>
</dbReference>
<organism evidence="3 4">
    <name type="scientific">Candidatus Taylorbacteria bacterium RIFCSPLOWO2_12_FULL_44_15c</name>
    <dbReference type="NCBI Taxonomy" id="1802333"/>
    <lineage>
        <taxon>Bacteria</taxon>
        <taxon>Candidatus Tayloriibacteriota</taxon>
    </lineage>
</organism>
<dbReference type="EMBL" id="MHSL01000019">
    <property type="protein sequence ID" value="OHA43713.1"/>
    <property type="molecule type" value="Genomic_DNA"/>
</dbReference>
<feature type="transmembrane region" description="Helical" evidence="1">
    <location>
        <begin position="12"/>
        <end position="34"/>
    </location>
</feature>
<name>A0A1G2P615_9BACT</name>
<dbReference type="AlphaFoldDB" id="A0A1G2P615"/>
<dbReference type="Pfam" id="PF09335">
    <property type="entry name" value="VTT_dom"/>
    <property type="match status" value="1"/>
</dbReference>
<feature type="transmembrane region" description="Helical" evidence="1">
    <location>
        <begin position="122"/>
        <end position="142"/>
    </location>
</feature>
<evidence type="ECO:0000313" key="3">
    <source>
        <dbReference type="EMBL" id="OHA43713.1"/>
    </source>
</evidence>
<feature type="transmembrane region" description="Helical" evidence="1">
    <location>
        <begin position="40"/>
        <end position="61"/>
    </location>
</feature>
<proteinExistence type="predicted"/>
<dbReference type="PANTHER" id="PTHR42709">
    <property type="entry name" value="ALKALINE PHOSPHATASE LIKE PROTEIN"/>
    <property type="match status" value="1"/>
</dbReference>
<feature type="transmembrane region" description="Helical" evidence="1">
    <location>
        <begin position="162"/>
        <end position="180"/>
    </location>
</feature>
<dbReference type="GO" id="GO:0005886">
    <property type="term" value="C:plasma membrane"/>
    <property type="evidence" value="ECO:0007669"/>
    <property type="project" value="TreeGrafter"/>
</dbReference>
<keyword evidence="1" id="KW-1133">Transmembrane helix</keyword>
<dbReference type="Proteomes" id="UP000176355">
    <property type="component" value="Unassembled WGS sequence"/>
</dbReference>
<gene>
    <name evidence="3" type="ORF">A3G03_02575</name>
</gene>